<dbReference type="InterPro" id="IPR002347">
    <property type="entry name" value="SDR_fam"/>
</dbReference>
<dbReference type="RefSeq" id="WP_191321481.1">
    <property type="nucleotide sequence ID" value="NZ_BNCG01000090.1"/>
</dbReference>
<organism evidence="3 4">
    <name type="scientific">Camelimonas fluminis</name>
    <dbReference type="NCBI Taxonomy" id="1576911"/>
    <lineage>
        <taxon>Bacteria</taxon>
        <taxon>Pseudomonadati</taxon>
        <taxon>Pseudomonadota</taxon>
        <taxon>Alphaproteobacteria</taxon>
        <taxon>Hyphomicrobiales</taxon>
        <taxon>Chelatococcaceae</taxon>
        <taxon>Camelimonas</taxon>
    </lineage>
</organism>
<proteinExistence type="inferred from homology"/>
<dbReference type="InterPro" id="IPR036291">
    <property type="entry name" value="NAD(P)-bd_dom_sf"/>
</dbReference>
<protein>
    <submittedName>
        <fullName evidence="3">SDR family NAD(P)-dependent oxidoreductase</fullName>
        <ecNumber evidence="3">1.-.-.-</ecNumber>
    </submittedName>
</protein>
<evidence type="ECO:0000256" key="2">
    <source>
        <dbReference type="ARBA" id="ARBA00023002"/>
    </source>
</evidence>
<dbReference type="EMBL" id="JBHRYC010000029">
    <property type="protein sequence ID" value="MFC3637165.1"/>
    <property type="molecule type" value="Genomic_DNA"/>
</dbReference>
<accession>A0ABV7UEM8</accession>
<dbReference type="PANTHER" id="PTHR44196">
    <property type="entry name" value="DEHYDROGENASE/REDUCTASE SDR FAMILY MEMBER 7B"/>
    <property type="match status" value="1"/>
</dbReference>
<comment type="similarity">
    <text evidence="1">Belongs to the short-chain dehydrogenases/reductases (SDR) family.</text>
</comment>
<dbReference type="Proteomes" id="UP001595704">
    <property type="component" value="Unassembled WGS sequence"/>
</dbReference>
<reference evidence="4" key="1">
    <citation type="journal article" date="2019" name="Int. J. Syst. Evol. Microbiol.">
        <title>The Global Catalogue of Microorganisms (GCM) 10K type strain sequencing project: providing services to taxonomists for standard genome sequencing and annotation.</title>
        <authorList>
            <consortium name="The Broad Institute Genomics Platform"/>
            <consortium name="The Broad Institute Genome Sequencing Center for Infectious Disease"/>
            <person name="Wu L."/>
            <person name="Ma J."/>
        </authorList>
    </citation>
    <scope>NUCLEOTIDE SEQUENCE [LARGE SCALE GENOMIC DNA]</scope>
    <source>
        <strain evidence="4">KCTC 42282</strain>
    </source>
</reference>
<dbReference type="Pfam" id="PF00106">
    <property type="entry name" value="adh_short"/>
    <property type="match status" value="1"/>
</dbReference>
<keyword evidence="2 3" id="KW-0560">Oxidoreductase</keyword>
<evidence type="ECO:0000313" key="3">
    <source>
        <dbReference type="EMBL" id="MFC3637165.1"/>
    </source>
</evidence>
<evidence type="ECO:0000256" key="1">
    <source>
        <dbReference type="ARBA" id="ARBA00006484"/>
    </source>
</evidence>
<dbReference type="Gene3D" id="3.40.50.720">
    <property type="entry name" value="NAD(P)-binding Rossmann-like Domain"/>
    <property type="match status" value="1"/>
</dbReference>
<dbReference type="PANTHER" id="PTHR44196:SF1">
    <property type="entry name" value="DEHYDROGENASE_REDUCTASE SDR FAMILY MEMBER 7B"/>
    <property type="match status" value="1"/>
</dbReference>
<name>A0ABV7UEM8_9HYPH</name>
<evidence type="ECO:0000313" key="4">
    <source>
        <dbReference type="Proteomes" id="UP001595704"/>
    </source>
</evidence>
<dbReference type="GO" id="GO:0016491">
    <property type="term" value="F:oxidoreductase activity"/>
    <property type="evidence" value="ECO:0007669"/>
    <property type="project" value="UniProtKB-KW"/>
</dbReference>
<sequence length="161" mass="17258">MQPKLEQSTVVITGASSGFGRGAALKLASLGAKVIISARRMDVLEEVAGEATSKGGFVIPVQGDVSNPTNATKLMREALGVSRAVDIWINNVGVGALGFFWDIPIEDHRRLVDVNLTGLIYGSHAAVNQFRLQNHGILINLGSVDSEYGATIWMRRARQSV</sequence>
<keyword evidence="4" id="KW-1185">Reference proteome</keyword>
<dbReference type="EC" id="1.-.-.-" evidence="3"/>
<dbReference type="PRINTS" id="PR00081">
    <property type="entry name" value="GDHRDH"/>
</dbReference>
<dbReference type="SUPFAM" id="SSF51735">
    <property type="entry name" value="NAD(P)-binding Rossmann-fold domains"/>
    <property type="match status" value="1"/>
</dbReference>
<gene>
    <name evidence="3" type="ORF">ACFONL_07175</name>
</gene>
<comment type="caution">
    <text evidence="3">The sequence shown here is derived from an EMBL/GenBank/DDBJ whole genome shotgun (WGS) entry which is preliminary data.</text>
</comment>